<evidence type="ECO:0000313" key="4">
    <source>
        <dbReference type="EMBL" id="QRQ81791.1"/>
    </source>
</evidence>
<evidence type="ECO:0000256" key="2">
    <source>
        <dbReference type="SAM" id="Phobius"/>
    </source>
</evidence>
<feature type="compositionally biased region" description="Low complexity" evidence="1">
    <location>
        <begin position="220"/>
        <end position="231"/>
    </location>
</feature>
<feature type="region of interest" description="Disordered" evidence="1">
    <location>
        <begin position="342"/>
        <end position="378"/>
    </location>
</feature>
<dbReference type="SUPFAM" id="SSF52540">
    <property type="entry name" value="P-loop containing nucleoside triphosphate hydrolases"/>
    <property type="match status" value="1"/>
</dbReference>
<feature type="domain" description="Zona occludens toxin N-terminal" evidence="3">
    <location>
        <begin position="58"/>
        <end position="175"/>
    </location>
</feature>
<organism evidence="4 5">
    <name type="scientific">Paralysiella testudinis</name>
    <dbReference type="NCBI Taxonomy" id="2809020"/>
    <lineage>
        <taxon>Bacteria</taxon>
        <taxon>Pseudomonadati</taxon>
        <taxon>Pseudomonadota</taxon>
        <taxon>Betaproteobacteria</taxon>
        <taxon>Neisseriales</taxon>
        <taxon>Neisseriaceae</taxon>
        <taxon>Paralysiella</taxon>
    </lineage>
</organism>
<reference evidence="4" key="1">
    <citation type="submission" date="2021-02" db="EMBL/GenBank/DDBJ databases">
        <title>Neisseriaceae sp. 26B isolated from the cloaca of a Common Toad-headed Turtle (Mesoclemmys nasuta).</title>
        <authorList>
            <person name="Spergser J."/>
            <person name="Busse H.-J."/>
        </authorList>
    </citation>
    <scope>NUCLEOTIDE SEQUENCE</scope>
    <source>
        <strain evidence="4">26B</strain>
    </source>
</reference>
<dbReference type="Gene3D" id="3.40.50.300">
    <property type="entry name" value="P-loop containing nucleotide triphosphate hydrolases"/>
    <property type="match status" value="1"/>
</dbReference>
<proteinExistence type="predicted"/>
<dbReference type="KEGG" id="ptes:JQU52_14160"/>
<dbReference type="InterPro" id="IPR008900">
    <property type="entry name" value="Zot_N"/>
</dbReference>
<evidence type="ECO:0000256" key="1">
    <source>
        <dbReference type="SAM" id="MobiDB-lite"/>
    </source>
</evidence>
<sequence length="378" mass="41839">MIYLITGQPGTGKTLRMISMLKNRKDLQGRPLYIDGIPEVDPDKIPHEPLPEGCNGGNWHEWLPTNAIIVIDECQRYWRQRSNGSTVPPAVQAMETHRHKGVDIFLLTQHPRLIDINVKSFVENHVHLSKSQLGNRRSWEWQKCGNPDNKGDVRDALVKPYTLDKNVYGLYKSAELHTKIKTGRSMWVYLFPIALLAAIGLGTWAFLTLKNQLSPQTMQQVAAQAASEPAAGKGEADAAPQTDAGHYPQPQQQQPDPQEAKTLKAEDFQPALDGKPWTAPVYAPHNTSIQTMPFPVGCIKSGNKCTCYTDQATPIRGMDKGLCLDFAENGIYNPYKQPQQAVQTTANTAPAPAPESSVMALDSKARPDLMPPPFTSVQ</sequence>
<dbReference type="Proteomes" id="UP000653156">
    <property type="component" value="Chromosome"/>
</dbReference>
<keyword evidence="5" id="KW-1185">Reference proteome</keyword>
<gene>
    <name evidence="4" type="ORF">JQU52_14160</name>
</gene>
<feature type="transmembrane region" description="Helical" evidence="2">
    <location>
        <begin position="187"/>
        <end position="207"/>
    </location>
</feature>
<evidence type="ECO:0000259" key="3">
    <source>
        <dbReference type="Pfam" id="PF05707"/>
    </source>
</evidence>
<accession>A0A892ZFC8</accession>
<dbReference type="InterPro" id="IPR027417">
    <property type="entry name" value="P-loop_NTPase"/>
</dbReference>
<dbReference type="Pfam" id="PF05707">
    <property type="entry name" value="Zot"/>
    <property type="match status" value="1"/>
</dbReference>
<feature type="compositionally biased region" description="Low complexity" evidence="1">
    <location>
        <begin position="248"/>
        <end position="257"/>
    </location>
</feature>
<dbReference type="RefSeq" id="WP_230339091.1">
    <property type="nucleotide sequence ID" value="NZ_CP069798.1"/>
</dbReference>
<keyword evidence="2" id="KW-0472">Membrane</keyword>
<keyword evidence="2" id="KW-0812">Transmembrane</keyword>
<name>A0A892ZFC8_9NEIS</name>
<evidence type="ECO:0000313" key="5">
    <source>
        <dbReference type="Proteomes" id="UP000653156"/>
    </source>
</evidence>
<feature type="region of interest" description="Disordered" evidence="1">
    <location>
        <begin position="220"/>
        <end position="261"/>
    </location>
</feature>
<dbReference type="AlphaFoldDB" id="A0A892ZFC8"/>
<keyword evidence="2" id="KW-1133">Transmembrane helix</keyword>
<dbReference type="EMBL" id="CP069798">
    <property type="protein sequence ID" value="QRQ81791.1"/>
    <property type="molecule type" value="Genomic_DNA"/>
</dbReference>
<feature type="compositionally biased region" description="Pro residues" evidence="1">
    <location>
        <begin position="369"/>
        <end position="378"/>
    </location>
</feature>
<protein>
    <submittedName>
        <fullName evidence="4">Zonular occludens toxin family protein</fullName>
    </submittedName>
</protein>